<name>A0AAE0EXR6_9CHLO</name>
<feature type="non-terminal residue" evidence="2">
    <location>
        <position position="1"/>
    </location>
</feature>
<evidence type="ECO:0000313" key="4">
    <source>
        <dbReference type="Proteomes" id="UP001190700"/>
    </source>
</evidence>
<keyword evidence="4" id="KW-1185">Reference proteome</keyword>
<evidence type="ECO:0000313" key="3">
    <source>
        <dbReference type="EMBL" id="KAK3244657.1"/>
    </source>
</evidence>
<evidence type="ECO:0000256" key="1">
    <source>
        <dbReference type="SAM" id="MobiDB-lite"/>
    </source>
</evidence>
<feature type="region of interest" description="Disordered" evidence="1">
    <location>
        <begin position="62"/>
        <end position="96"/>
    </location>
</feature>
<dbReference type="PROSITE" id="PS50096">
    <property type="entry name" value="IQ"/>
    <property type="match status" value="2"/>
</dbReference>
<dbReference type="AlphaFoldDB" id="A0AAE0EXR6"/>
<protein>
    <submittedName>
        <fullName evidence="2">Uncharacterized protein</fullName>
    </submittedName>
</protein>
<comment type="caution">
    <text evidence="2">The sequence shown here is derived from an EMBL/GenBank/DDBJ whole genome shotgun (WGS) entry which is preliminary data.</text>
</comment>
<evidence type="ECO:0000313" key="2">
    <source>
        <dbReference type="EMBL" id="KAK3244656.1"/>
    </source>
</evidence>
<dbReference type="EMBL" id="LGRX02031589">
    <property type="protein sequence ID" value="KAK3244656.1"/>
    <property type="molecule type" value="Genomic_DNA"/>
</dbReference>
<feature type="compositionally biased region" description="Basic and acidic residues" evidence="1">
    <location>
        <begin position="62"/>
        <end position="74"/>
    </location>
</feature>
<dbReference type="InterPro" id="IPR000048">
    <property type="entry name" value="IQ_motif_EF-hand-BS"/>
</dbReference>
<reference evidence="2 4" key="1">
    <citation type="journal article" date="2015" name="Genome Biol. Evol.">
        <title>Comparative Genomics of a Bacterivorous Green Alga Reveals Evolutionary Causalities and Consequences of Phago-Mixotrophic Mode of Nutrition.</title>
        <authorList>
            <person name="Burns J.A."/>
            <person name="Paasch A."/>
            <person name="Narechania A."/>
            <person name="Kim E."/>
        </authorList>
    </citation>
    <scope>NUCLEOTIDE SEQUENCE [LARGE SCALE GENOMIC DNA]</scope>
    <source>
        <strain evidence="2">PLY_AMNH</strain>
    </source>
</reference>
<dbReference type="Gene3D" id="1.20.5.190">
    <property type="match status" value="1"/>
</dbReference>
<gene>
    <name evidence="3" type="ORF">CYMTET_45739</name>
    <name evidence="2" type="ORF">CYMTET_45740</name>
</gene>
<accession>A0AAE0EXR6</accession>
<dbReference type="Proteomes" id="UP001190700">
    <property type="component" value="Unassembled WGS sequence"/>
</dbReference>
<dbReference type="Pfam" id="PF00612">
    <property type="entry name" value="IQ"/>
    <property type="match status" value="2"/>
</dbReference>
<dbReference type="EMBL" id="LGRX02031588">
    <property type="protein sequence ID" value="KAK3244657.1"/>
    <property type="molecule type" value="Genomic_DNA"/>
</dbReference>
<sequence length="111" mass="12196">MDLAALCIQKHTRGMSARRRVSTMKEPEWTQDWGIAQNAAASTLGRYIKGYLARKQVEKIRKDNDEEAEARRQVESVQGSEAQVLTEGSAGSLGGDLDAECFRAQIAALAQ</sequence>
<organism evidence="2 4">
    <name type="scientific">Cymbomonas tetramitiformis</name>
    <dbReference type="NCBI Taxonomy" id="36881"/>
    <lineage>
        <taxon>Eukaryota</taxon>
        <taxon>Viridiplantae</taxon>
        <taxon>Chlorophyta</taxon>
        <taxon>Pyramimonadophyceae</taxon>
        <taxon>Pyramimonadales</taxon>
        <taxon>Pyramimonadaceae</taxon>
        <taxon>Cymbomonas</taxon>
    </lineage>
</organism>
<reference evidence="2" key="2">
    <citation type="submission" date="2023-06" db="EMBL/GenBank/DDBJ databases">
        <title>Long-read-based genome assembly of the green algal bacterivore Cymbomonas tetramitiformis.</title>
        <authorList>
            <person name="Gyaltshen Y."/>
            <person name="Rozenberg A."/>
            <person name="Paasch A."/>
            <person name="Burns J.A."/>
            <person name="Warring S."/>
            <person name="Larson R."/>
            <person name="Maurer-Alcala X."/>
            <person name="Dacks J."/>
            <person name="Kim E."/>
        </authorList>
    </citation>
    <scope>NUCLEOTIDE SEQUENCE</scope>
    <source>
        <strain evidence="2">PLY_AMNH</strain>
    </source>
</reference>
<proteinExistence type="predicted"/>